<dbReference type="InterPro" id="IPR051452">
    <property type="entry name" value="Diverse_Oxidoreductases"/>
</dbReference>
<evidence type="ECO:0000259" key="6">
    <source>
        <dbReference type="PROSITE" id="PS51085"/>
    </source>
</evidence>
<evidence type="ECO:0000256" key="1">
    <source>
        <dbReference type="ARBA" id="ARBA00022714"/>
    </source>
</evidence>
<dbReference type="PROSITE" id="PS00197">
    <property type="entry name" value="2FE2S_FER_1"/>
    <property type="match status" value="1"/>
</dbReference>
<sequence>MRIKFKLNGKEVTKEVEVHKRAIDFLRDDLKITSIKEGCGEGECGACTIIVNGKTVHSCLMLAVELDGKEIITLEGVEDSIKMAFVKAGAIQCGFCTPGFIISTKYLLDNNPTPSEEEIRDALEGNLCRCTGYIKIIEAVKIAAKGCENND</sequence>
<evidence type="ECO:0000256" key="4">
    <source>
        <dbReference type="ARBA" id="ARBA00023004"/>
    </source>
</evidence>
<evidence type="ECO:0000256" key="5">
    <source>
        <dbReference type="ARBA" id="ARBA00023014"/>
    </source>
</evidence>
<dbReference type="SUPFAM" id="SSF54292">
    <property type="entry name" value="2Fe-2S ferredoxin-like"/>
    <property type="match status" value="1"/>
</dbReference>
<dbReference type="Gene3D" id="1.10.150.120">
    <property type="entry name" value="[2Fe-2S]-binding domain"/>
    <property type="match status" value="1"/>
</dbReference>
<keyword evidence="5" id="KW-0411">Iron-sulfur</keyword>
<dbReference type="SUPFAM" id="SSF47741">
    <property type="entry name" value="CO dehydrogenase ISP C-domain like"/>
    <property type="match status" value="1"/>
</dbReference>
<dbReference type="InterPro" id="IPR036010">
    <property type="entry name" value="2Fe-2S_ferredoxin-like_sf"/>
</dbReference>
<evidence type="ECO:0000256" key="2">
    <source>
        <dbReference type="ARBA" id="ARBA00022723"/>
    </source>
</evidence>
<name>A0ABX3IGW4_9BACT</name>
<dbReference type="InterPro" id="IPR012675">
    <property type="entry name" value="Beta-grasp_dom_sf"/>
</dbReference>
<dbReference type="PANTHER" id="PTHR44379:SF8">
    <property type="entry name" value="XANTHINE DEHYDROGENASE IRON-SULFUR-BINDING SUBUNIT XDHC-RELATED"/>
    <property type="match status" value="1"/>
</dbReference>
<dbReference type="InterPro" id="IPR001041">
    <property type="entry name" value="2Fe-2S_ferredoxin-type"/>
</dbReference>
<feature type="domain" description="2Fe-2S ferredoxin-type" evidence="6">
    <location>
        <begin position="1"/>
        <end position="77"/>
    </location>
</feature>
<keyword evidence="4" id="KW-0408">Iron</keyword>
<evidence type="ECO:0000256" key="3">
    <source>
        <dbReference type="ARBA" id="ARBA00023002"/>
    </source>
</evidence>
<dbReference type="RefSeq" id="WP_075666341.1">
    <property type="nucleotide sequence ID" value="NZ_LBFC01000022.1"/>
</dbReference>
<reference evidence="7 8" key="1">
    <citation type="submission" date="2015-06" db="EMBL/GenBank/DDBJ databases">
        <title>Genome sequencing of Thermotogales isolates from hydrothermal vents.</title>
        <authorList>
            <person name="Haverkamp T.H."/>
            <person name="Kublanov I.V."/>
            <person name="Nesbo C.L."/>
        </authorList>
    </citation>
    <scope>NUCLEOTIDE SEQUENCE [LARGE SCALE GENOMIC DNA]</scope>
    <source>
        <strain evidence="8">ik275mar</strain>
    </source>
</reference>
<dbReference type="Pfam" id="PF00111">
    <property type="entry name" value="Fer2"/>
    <property type="match status" value="1"/>
</dbReference>
<comment type="caution">
    <text evidence="7">The sequence shown here is derived from an EMBL/GenBank/DDBJ whole genome shotgun (WGS) entry which is preliminary data.</text>
</comment>
<accession>A0ABX3IGW4</accession>
<gene>
    <name evidence="7" type="ORF">XJ44_07335</name>
</gene>
<dbReference type="Gene3D" id="3.10.20.30">
    <property type="match status" value="1"/>
</dbReference>
<evidence type="ECO:0000313" key="7">
    <source>
        <dbReference type="EMBL" id="ONN26680.1"/>
    </source>
</evidence>
<dbReference type="CDD" id="cd00207">
    <property type="entry name" value="fer2"/>
    <property type="match status" value="1"/>
</dbReference>
<dbReference type="PROSITE" id="PS51085">
    <property type="entry name" value="2FE2S_FER_2"/>
    <property type="match status" value="1"/>
</dbReference>
<dbReference type="EMBL" id="LBFC01000022">
    <property type="protein sequence ID" value="ONN26680.1"/>
    <property type="molecule type" value="Genomic_DNA"/>
</dbReference>
<dbReference type="PANTHER" id="PTHR44379">
    <property type="entry name" value="OXIDOREDUCTASE WITH IRON-SULFUR SUBUNIT"/>
    <property type="match status" value="1"/>
</dbReference>
<organism evidence="7 8">
    <name type="scientific">Thermosipho affectus</name>
    <dbReference type="NCBI Taxonomy" id="660294"/>
    <lineage>
        <taxon>Bacteria</taxon>
        <taxon>Thermotogati</taxon>
        <taxon>Thermotogota</taxon>
        <taxon>Thermotogae</taxon>
        <taxon>Thermotogales</taxon>
        <taxon>Fervidobacteriaceae</taxon>
        <taxon>Thermosipho</taxon>
    </lineage>
</organism>
<protein>
    <submittedName>
        <fullName evidence="7">(2Fe-2S)-binding protein</fullName>
    </submittedName>
</protein>
<dbReference type="InterPro" id="IPR002888">
    <property type="entry name" value="2Fe-2S-bd"/>
</dbReference>
<dbReference type="Pfam" id="PF01799">
    <property type="entry name" value="Fer2_2"/>
    <property type="match status" value="1"/>
</dbReference>
<keyword evidence="8" id="KW-1185">Reference proteome</keyword>
<keyword evidence="3" id="KW-0560">Oxidoreductase</keyword>
<keyword evidence="2" id="KW-0479">Metal-binding</keyword>
<dbReference type="InterPro" id="IPR036884">
    <property type="entry name" value="2Fe-2S-bd_dom_sf"/>
</dbReference>
<evidence type="ECO:0000313" key="8">
    <source>
        <dbReference type="Proteomes" id="UP000242616"/>
    </source>
</evidence>
<dbReference type="Proteomes" id="UP000242616">
    <property type="component" value="Unassembled WGS sequence"/>
</dbReference>
<proteinExistence type="predicted"/>
<dbReference type="InterPro" id="IPR006058">
    <property type="entry name" value="2Fe2S_fd_BS"/>
</dbReference>
<keyword evidence="1" id="KW-0001">2Fe-2S</keyword>